<dbReference type="AlphaFoldDB" id="A0A1I7TTJ2"/>
<keyword evidence="9" id="KW-1185">Reference proteome</keyword>
<comment type="similarity">
    <text evidence="2">Belongs to the mitochondrion-specific ribosomal protein mL43 family.</text>
</comment>
<dbReference type="InterPro" id="IPR036249">
    <property type="entry name" value="Thioredoxin-like_sf"/>
</dbReference>
<dbReference type="PANTHER" id="PTHR21396:SF2">
    <property type="entry name" value="LARGE RIBOSOMAL SUBUNIT PROTEIN ML43"/>
    <property type="match status" value="1"/>
</dbReference>
<dbReference type="InterPro" id="IPR007741">
    <property type="entry name" value="Ribosomal_mL43/mS25/NADH_DH"/>
</dbReference>
<evidence type="ECO:0000256" key="6">
    <source>
        <dbReference type="ARBA" id="ARBA00035188"/>
    </source>
</evidence>
<dbReference type="PANTHER" id="PTHR21396">
    <property type="entry name" value="39S RIBOSOMAL PROTEIN L43"/>
    <property type="match status" value="1"/>
</dbReference>
<evidence type="ECO:0000256" key="2">
    <source>
        <dbReference type="ARBA" id="ARBA00006073"/>
    </source>
</evidence>
<reference evidence="10" key="1">
    <citation type="submission" date="2016-11" db="UniProtKB">
        <authorList>
            <consortium name="WormBaseParasite"/>
        </authorList>
    </citation>
    <scope>IDENTIFICATION</scope>
</reference>
<dbReference type="InterPro" id="IPR039927">
    <property type="entry name" value="Ribosomal_mL43"/>
</dbReference>
<keyword evidence="4" id="KW-0496">Mitochondrion</keyword>
<dbReference type="SUPFAM" id="SSF52833">
    <property type="entry name" value="Thioredoxin-like"/>
    <property type="match status" value="1"/>
</dbReference>
<evidence type="ECO:0000313" key="10">
    <source>
        <dbReference type="WBParaSite" id="Csp11.Scaffold629.g11638.t1"/>
    </source>
</evidence>
<evidence type="ECO:0000259" key="8">
    <source>
        <dbReference type="SMART" id="SM00916"/>
    </source>
</evidence>
<feature type="domain" description="Ribosomal protein/NADH dehydrogenase" evidence="8">
    <location>
        <begin position="54"/>
        <end position="127"/>
    </location>
</feature>
<proteinExistence type="inferred from homology"/>
<accession>A0A1I7TTJ2</accession>
<keyword evidence="3" id="KW-0689">Ribosomal protein</keyword>
<dbReference type="eggNOG" id="KOG3445">
    <property type="taxonomic scope" value="Eukaryota"/>
</dbReference>
<sequence>MPSVPRVDRLKPIYTAAKALNFGWRFSDFLKIPAYNGISRYTNQLHRITVRFCKQSESSVGVRNFIENQLVDIGRKNPSVVIYAQPVRNSNPSIRAEYGNGRTLQINAKNLSESEVSKDFHLLFSRSGEPVVKLESRQSALVPSIQGQWTPITWLPTAMNTEELPSRQFSAHKSTSTSATEYILQSPLK</sequence>
<organism evidence="9 10">
    <name type="scientific">Caenorhabditis tropicalis</name>
    <dbReference type="NCBI Taxonomy" id="1561998"/>
    <lineage>
        <taxon>Eukaryota</taxon>
        <taxon>Metazoa</taxon>
        <taxon>Ecdysozoa</taxon>
        <taxon>Nematoda</taxon>
        <taxon>Chromadorea</taxon>
        <taxon>Rhabditida</taxon>
        <taxon>Rhabditina</taxon>
        <taxon>Rhabditomorpha</taxon>
        <taxon>Rhabditoidea</taxon>
        <taxon>Rhabditidae</taxon>
        <taxon>Peloderinae</taxon>
        <taxon>Caenorhabditis</taxon>
    </lineage>
</organism>
<evidence type="ECO:0000256" key="5">
    <source>
        <dbReference type="ARBA" id="ARBA00023274"/>
    </source>
</evidence>
<evidence type="ECO:0000256" key="7">
    <source>
        <dbReference type="SAM" id="MobiDB-lite"/>
    </source>
</evidence>
<comment type="subcellular location">
    <subcellularLocation>
        <location evidence="1">Mitochondrion</location>
    </subcellularLocation>
</comment>
<dbReference type="Proteomes" id="UP000095282">
    <property type="component" value="Unplaced"/>
</dbReference>
<dbReference type="SMART" id="SM00916">
    <property type="entry name" value="L51_S25_CI-B8"/>
    <property type="match status" value="1"/>
</dbReference>
<feature type="region of interest" description="Disordered" evidence="7">
    <location>
        <begin position="168"/>
        <end position="189"/>
    </location>
</feature>
<dbReference type="Gene3D" id="3.40.30.10">
    <property type="entry name" value="Glutaredoxin"/>
    <property type="match status" value="1"/>
</dbReference>
<evidence type="ECO:0000256" key="1">
    <source>
        <dbReference type="ARBA" id="ARBA00004173"/>
    </source>
</evidence>
<keyword evidence="5" id="KW-0687">Ribonucleoprotein</keyword>
<dbReference type="GO" id="GO:0005762">
    <property type="term" value="C:mitochondrial large ribosomal subunit"/>
    <property type="evidence" value="ECO:0007669"/>
    <property type="project" value="TreeGrafter"/>
</dbReference>
<dbReference type="WBParaSite" id="Csp11.Scaffold629.g11638.t1">
    <property type="protein sequence ID" value="Csp11.Scaffold629.g11638.t1"/>
    <property type="gene ID" value="Csp11.Scaffold629.g11638"/>
</dbReference>
<dbReference type="GO" id="GO:0032543">
    <property type="term" value="P:mitochondrial translation"/>
    <property type="evidence" value="ECO:0007669"/>
    <property type="project" value="InterPro"/>
</dbReference>
<protein>
    <recommendedName>
        <fullName evidence="6">Large ribosomal subunit protein mL43</fullName>
    </recommendedName>
</protein>
<evidence type="ECO:0000256" key="4">
    <source>
        <dbReference type="ARBA" id="ARBA00023128"/>
    </source>
</evidence>
<evidence type="ECO:0000256" key="3">
    <source>
        <dbReference type="ARBA" id="ARBA00022980"/>
    </source>
</evidence>
<dbReference type="FunFam" id="3.40.30.10:FF:000490">
    <property type="entry name" value="Mitochondrial Ribosomal Protein, Large"/>
    <property type="match status" value="1"/>
</dbReference>
<name>A0A1I7TTJ2_9PELO</name>
<dbReference type="GO" id="GO:0003735">
    <property type="term" value="F:structural constituent of ribosome"/>
    <property type="evidence" value="ECO:0007669"/>
    <property type="project" value="InterPro"/>
</dbReference>
<dbReference type="Pfam" id="PF05047">
    <property type="entry name" value="L51_S25_CI-B8"/>
    <property type="match status" value="1"/>
</dbReference>
<dbReference type="STRING" id="1561998.A0A1I7TTJ2"/>
<evidence type="ECO:0000313" key="9">
    <source>
        <dbReference type="Proteomes" id="UP000095282"/>
    </source>
</evidence>
<feature type="compositionally biased region" description="Polar residues" evidence="7">
    <location>
        <begin position="168"/>
        <end position="180"/>
    </location>
</feature>